<dbReference type="EMBL" id="MN740459">
    <property type="protein sequence ID" value="QHU27644.1"/>
    <property type="molecule type" value="Genomic_DNA"/>
</dbReference>
<name>A0A6C0LDD4_9ZZZZ</name>
<accession>A0A6C0LDD4</accession>
<protein>
    <submittedName>
        <fullName evidence="1">Uncharacterized protein</fullName>
    </submittedName>
</protein>
<proteinExistence type="predicted"/>
<dbReference type="AlphaFoldDB" id="A0A6C0LDD4"/>
<evidence type="ECO:0000313" key="1">
    <source>
        <dbReference type="EMBL" id="QHU27644.1"/>
    </source>
</evidence>
<reference evidence="1" key="1">
    <citation type="journal article" date="2020" name="Nature">
        <title>Giant virus diversity and host interactions through global metagenomics.</title>
        <authorList>
            <person name="Schulz F."/>
            <person name="Roux S."/>
            <person name="Paez-Espino D."/>
            <person name="Jungbluth S."/>
            <person name="Walsh D.A."/>
            <person name="Denef V.J."/>
            <person name="McMahon K.D."/>
            <person name="Konstantinidis K.T."/>
            <person name="Eloe-Fadrosh E.A."/>
            <person name="Kyrpides N.C."/>
            <person name="Woyke T."/>
        </authorList>
    </citation>
    <scope>NUCLEOTIDE SEQUENCE</scope>
    <source>
        <strain evidence="1">GVMAG-M-3300027769-26</strain>
    </source>
</reference>
<organism evidence="1">
    <name type="scientific">viral metagenome</name>
    <dbReference type="NCBI Taxonomy" id="1070528"/>
    <lineage>
        <taxon>unclassified sequences</taxon>
        <taxon>metagenomes</taxon>
        <taxon>organismal metagenomes</taxon>
    </lineage>
</organism>
<sequence length="93" mass="11579">MECTKCHKVKPFDEFSYKNDKEKIYYMYCDMCKIKYYCEEEKYKERAIQEYNTRKLQNTIKCECGIEYVCFRDFHMLRHLNSKKHKKIMSAKK</sequence>